<dbReference type="InParanoid" id="A0A2P5FF28"/>
<dbReference type="PANTHER" id="PTHR33477">
    <property type="entry name" value="P-LOOP NTPASE DOMAIN-CONTAINING PROTEIN LPA1 HOMOLOG 1"/>
    <property type="match status" value="1"/>
</dbReference>
<protein>
    <submittedName>
        <fullName evidence="1">Uncharacterized protein</fullName>
    </submittedName>
</protein>
<evidence type="ECO:0000313" key="2">
    <source>
        <dbReference type="Proteomes" id="UP000237000"/>
    </source>
</evidence>
<dbReference type="EMBL" id="JXTC01000038">
    <property type="protein sequence ID" value="PON96395.1"/>
    <property type="molecule type" value="Genomic_DNA"/>
</dbReference>
<dbReference type="Proteomes" id="UP000237000">
    <property type="component" value="Unassembled WGS sequence"/>
</dbReference>
<proteinExistence type="predicted"/>
<organism evidence="1 2">
    <name type="scientific">Trema orientale</name>
    <name type="common">Charcoal tree</name>
    <name type="synonym">Celtis orientalis</name>
    <dbReference type="NCBI Taxonomy" id="63057"/>
    <lineage>
        <taxon>Eukaryota</taxon>
        <taxon>Viridiplantae</taxon>
        <taxon>Streptophyta</taxon>
        <taxon>Embryophyta</taxon>
        <taxon>Tracheophyta</taxon>
        <taxon>Spermatophyta</taxon>
        <taxon>Magnoliopsida</taxon>
        <taxon>eudicotyledons</taxon>
        <taxon>Gunneridae</taxon>
        <taxon>Pentapetalae</taxon>
        <taxon>rosids</taxon>
        <taxon>fabids</taxon>
        <taxon>Rosales</taxon>
        <taxon>Cannabaceae</taxon>
        <taxon>Trema</taxon>
    </lineage>
</organism>
<sequence length="92" mass="10542">MTEVAKVLYIVVVDEENKREKGKESFRYTRPVLQSTLQLMGCKARHAFKISQRVFELTRILEGQEKLGSNASTGLTEKEDTFLKGTFLDKTE</sequence>
<evidence type="ECO:0000313" key="1">
    <source>
        <dbReference type="EMBL" id="PON96395.1"/>
    </source>
</evidence>
<dbReference type="OrthoDB" id="1740793at2759"/>
<feature type="non-terminal residue" evidence="1">
    <location>
        <position position="92"/>
    </location>
</feature>
<name>A0A2P5FF28_TREOI</name>
<dbReference type="PANTHER" id="PTHR33477:SF3">
    <property type="entry name" value="P-LOOP NTPASE DOMAIN-CONTAINING PROTEIN LPA1 HOMOLOG 1"/>
    <property type="match status" value="1"/>
</dbReference>
<dbReference type="STRING" id="63057.A0A2P5FF28"/>
<reference evidence="2" key="1">
    <citation type="submission" date="2016-06" db="EMBL/GenBank/DDBJ databases">
        <title>Parallel loss of symbiosis genes in relatives of nitrogen-fixing non-legume Parasponia.</title>
        <authorList>
            <person name="Van Velzen R."/>
            <person name="Holmer R."/>
            <person name="Bu F."/>
            <person name="Rutten L."/>
            <person name="Van Zeijl A."/>
            <person name="Liu W."/>
            <person name="Santuari L."/>
            <person name="Cao Q."/>
            <person name="Sharma T."/>
            <person name="Shen D."/>
            <person name="Roswanjaya Y."/>
            <person name="Wardhani T."/>
            <person name="Kalhor M.S."/>
            <person name="Jansen J."/>
            <person name="Van den Hoogen J."/>
            <person name="Gungor B."/>
            <person name="Hartog M."/>
            <person name="Hontelez J."/>
            <person name="Verver J."/>
            <person name="Yang W.-C."/>
            <person name="Schijlen E."/>
            <person name="Repin R."/>
            <person name="Schilthuizen M."/>
            <person name="Schranz E."/>
            <person name="Heidstra R."/>
            <person name="Miyata K."/>
            <person name="Fedorova E."/>
            <person name="Kohlen W."/>
            <person name="Bisseling T."/>
            <person name="Smit S."/>
            <person name="Geurts R."/>
        </authorList>
    </citation>
    <scope>NUCLEOTIDE SEQUENCE [LARGE SCALE GENOMIC DNA]</scope>
    <source>
        <strain evidence="2">cv. RG33-2</strain>
    </source>
</reference>
<accession>A0A2P5FF28</accession>
<gene>
    <name evidence="1" type="ORF">TorRG33x02_076680</name>
</gene>
<comment type="caution">
    <text evidence="1">The sequence shown here is derived from an EMBL/GenBank/DDBJ whole genome shotgun (WGS) entry which is preliminary data.</text>
</comment>
<keyword evidence="2" id="KW-1185">Reference proteome</keyword>
<dbReference type="AlphaFoldDB" id="A0A2P5FF28"/>